<evidence type="ECO:0000313" key="2">
    <source>
        <dbReference type="Proteomes" id="UP000199494"/>
    </source>
</evidence>
<keyword evidence="1" id="KW-0808">Transferase</keyword>
<dbReference type="GO" id="GO:0008168">
    <property type="term" value="F:methyltransferase activity"/>
    <property type="evidence" value="ECO:0007669"/>
    <property type="project" value="UniProtKB-KW"/>
</dbReference>
<keyword evidence="1" id="KW-0489">Methyltransferase</keyword>
<sequence>MRTETSAGHGSAVVRKALEAELRAARERGVQQPRVIDVGGGSGVWAVPFASSGCLVTVVEPNPDALATLERRAVEVGVSDRITVIADDSDSLTEYVPAASADLVLAHGLLEVVDDPVPVAAALAAVTTQGGAVSVLTANRNAAVLHRALSGRLAEARALLTGAGGALGEASDTETLLRRFDTGGIEALLTGAGLDVVSVQGDGVVSDLVHATGEEPASVVASWEQDLAAFEALAAATPPLRDIASRLHALARRPA</sequence>
<dbReference type="InterPro" id="IPR029063">
    <property type="entry name" value="SAM-dependent_MTases_sf"/>
</dbReference>
<dbReference type="CDD" id="cd02440">
    <property type="entry name" value="AdoMet_MTases"/>
    <property type="match status" value="1"/>
</dbReference>
<reference evidence="1 2" key="1">
    <citation type="submission" date="2016-10" db="EMBL/GenBank/DDBJ databases">
        <authorList>
            <person name="de Groot N.N."/>
        </authorList>
    </citation>
    <scope>NUCLEOTIDE SEQUENCE [LARGE SCALE GENOMIC DNA]</scope>
    <source>
        <strain evidence="1 2">CGMCC 4.5506</strain>
    </source>
</reference>
<dbReference type="GO" id="GO:0032259">
    <property type="term" value="P:methylation"/>
    <property type="evidence" value="ECO:0007669"/>
    <property type="project" value="UniProtKB-KW"/>
</dbReference>
<dbReference type="Pfam" id="PF13489">
    <property type="entry name" value="Methyltransf_23"/>
    <property type="match status" value="1"/>
</dbReference>
<proteinExistence type="predicted"/>
<evidence type="ECO:0000313" key="1">
    <source>
        <dbReference type="EMBL" id="SDC12010.1"/>
    </source>
</evidence>
<name>A0A222VNP2_9PSEU</name>
<dbReference type="Proteomes" id="UP000199494">
    <property type="component" value="Unassembled WGS sequence"/>
</dbReference>
<accession>A0A222VNP2</accession>
<dbReference type="OrthoDB" id="3366024at2"/>
<dbReference type="STRING" id="530584.SAMN05421630_101488"/>
<organism evidence="1 2">
    <name type="scientific">Prauserella marina</name>
    <dbReference type="NCBI Taxonomy" id="530584"/>
    <lineage>
        <taxon>Bacteria</taxon>
        <taxon>Bacillati</taxon>
        <taxon>Actinomycetota</taxon>
        <taxon>Actinomycetes</taxon>
        <taxon>Pseudonocardiales</taxon>
        <taxon>Pseudonocardiaceae</taxon>
        <taxon>Prauserella</taxon>
    </lineage>
</organism>
<dbReference type="EMBL" id="FMZE01000001">
    <property type="protein sequence ID" value="SDC12010.1"/>
    <property type="molecule type" value="Genomic_DNA"/>
</dbReference>
<dbReference type="SUPFAM" id="SSF53335">
    <property type="entry name" value="S-adenosyl-L-methionine-dependent methyltransferases"/>
    <property type="match status" value="1"/>
</dbReference>
<dbReference type="KEGG" id="pmad:BAY61_10610"/>
<dbReference type="Gene3D" id="3.40.50.150">
    <property type="entry name" value="Vaccinia Virus protein VP39"/>
    <property type="match status" value="1"/>
</dbReference>
<gene>
    <name evidence="1" type="ORF">SAMN05421630_101488</name>
</gene>
<dbReference type="RefSeq" id="WP_091795783.1">
    <property type="nucleotide sequence ID" value="NZ_CP016353.1"/>
</dbReference>
<dbReference type="AlphaFoldDB" id="A0A222VNP2"/>
<keyword evidence="2" id="KW-1185">Reference proteome</keyword>
<protein>
    <submittedName>
        <fullName evidence="1">Methyltransferase domain-containing protein</fullName>
    </submittedName>
</protein>